<proteinExistence type="inferred from homology"/>
<protein>
    <submittedName>
        <fullName evidence="5">Efflux RND transporter periplasmic adaptor subunit</fullName>
    </submittedName>
</protein>
<keyword evidence="2" id="KW-0732">Signal</keyword>
<dbReference type="Gene3D" id="2.40.420.20">
    <property type="match status" value="1"/>
</dbReference>
<dbReference type="InterPro" id="IPR058792">
    <property type="entry name" value="Beta-barrel_RND_2"/>
</dbReference>
<evidence type="ECO:0000313" key="6">
    <source>
        <dbReference type="Proteomes" id="UP000518878"/>
    </source>
</evidence>
<feature type="domain" description="CzcB-like C-terminal circularly permuted SH3-like" evidence="4">
    <location>
        <begin position="293"/>
        <end position="345"/>
    </location>
</feature>
<dbReference type="Gene3D" id="2.40.30.170">
    <property type="match status" value="1"/>
</dbReference>
<keyword evidence="6" id="KW-1185">Reference proteome</keyword>
<reference evidence="5 6" key="1">
    <citation type="journal article" date="2006" name="Int. J. Syst. Evol. Microbiol.">
        <title>Dyella yeojuensis sp. nov., isolated from greenhouse soil in Korea.</title>
        <authorList>
            <person name="Kim B.Y."/>
            <person name="Weon H.Y."/>
            <person name="Lee K.H."/>
            <person name="Seok S.J."/>
            <person name="Kwon S.W."/>
            <person name="Go S.J."/>
            <person name="Stackebrandt E."/>
        </authorList>
    </citation>
    <scope>NUCLEOTIDE SEQUENCE [LARGE SCALE GENOMIC DNA]</scope>
    <source>
        <strain evidence="5 6">DSM 17673</strain>
    </source>
</reference>
<dbReference type="Pfam" id="PF25975">
    <property type="entry name" value="CzcB_C"/>
    <property type="match status" value="1"/>
</dbReference>
<dbReference type="InterPro" id="IPR006143">
    <property type="entry name" value="RND_pump_MFP"/>
</dbReference>
<feature type="signal peptide" evidence="2">
    <location>
        <begin position="1"/>
        <end position="19"/>
    </location>
</feature>
<dbReference type="Pfam" id="PF25954">
    <property type="entry name" value="Beta-barrel_RND_2"/>
    <property type="match status" value="1"/>
</dbReference>
<evidence type="ECO:0000256" key="1">
    <source>
        <dbReference type="ARBA" id="ARBA00009477"/>
    </source>
</evidence>
<evidence type="ECO:0000259" key="3">
    <source>
        <dbReference type="Pfam" id="PF25954"/>
    </source>
</evidence>
<dbReference type="Proteomes" id="UP000518878">
    <property type="component" value="Unassembled WGS sequence"/>
</dbReference>
<dbReference type="InterPro" id="IPR058649">
    <property type="entry name" value="CzcB_C"/>
</dbReference>
<dbReference type="GO" id="GO:0015562">
    <property type="term" value="F:efflux transmembrane transporter activity"/>
    <property type="evidence" value="ECO:0007669"/>
    <property type="project" value="TreeGrafter"/>
</dbReference>
<dbReference type="PROSITE" id="PS51257">
    <property type="entry name" value="PROKAR_LIPOPROTEIN"/>
    <property type="match status" value="1"/>
</dbReference>
<gene>
    <name evidence="5" type="ORF">HBF32_12810</name>
</gene>
<dbReference type="Gene3D" id="1.10.287.470">
    <property type="entry name" value="Helix hairpin bin"/>
    <property type="match status" value="1"/>
</dbReference>
<dbReference type="Gene3D" id="2.40.50.100">
    <property type="match status" value="1"/>
</dbReference>
<dbReference type="RefSeq" id="WP_166699986.1">
    <property type="nucleotide sequence ID" value="NZ_JAAQTL010000001.1"/>
</dbReference>
<feature type="chain" id="PRO_5031032706" evidence="2">
    <location>
        <begin position="20"/>
        <end position="363"/>
    </location>
</feature>
<dbReference type="GO" id="GO:1990281">
    <property type="term" value="C:efflux pump complex"/>
    <property type="evidence" value="ECO:0007669"/>
    <property type="project" value="TreeGrafter"/>
</dbReference>
<dbReference type="AlphaFoldDB" id="A0A7X5QVS6"/>
<dbReference type="NCBIfam" id="TIGR01730">
    <property type="entry name" value="RND_mfp"/>
    <property type="match status" value="1"/>
</dbReference>
<comment type="caution">
    <text evidence="5">The sequence shown here is derived from an EMBL/GenBank/DDBJ whole genome shotgun (WGS) entry which is preliminary data.</text>
</comment>
<dbReference type="SUPFAM" id="SSF111369">
    <property type="entry name" value="HlyD-like secretion proteins"/>
    <property type="match status" value="1"/>
</dbReference>
<sequence length="363" mass="38039">MRTLACGKAIAPGALLVLAACGHPATQPPPASAAPALASLVVKAEPAAERQVWDGTVEAVNAAVLSAQTNARVLDLPYDVNDVVPEGAVLVRFTDVEQKSASRAAQAQIAAARAAYTDARLNYERVAAIAAKGLIARRELDQALAQRDSARAALAAAEATSRQVGMQADYTVVRAPYAGIVTHRYVEVGESVQAGPPVPQRLIALASLKDLRVTAQVPQSSVDAIRRYRAAEILLDGPEPRSVPATKVTVFPYADPATHSFAVRAEFKGDGTGLYPGMTVKVAFATGQTEHLRVPAGALVRQGELQGVYVIGDAGVTLRQVRVGERDGGSVELLAGLDGGERIALDPPAAVRWLTSQRQRSGP</sequence>
<evidence type="ECO:0000259" key="4">
    <source>
        <dbReference type="Pfam" id="PF25975"/>
    </source>
</evidence>
<evidence type="ECO:0000256" key="2">
    <source>
        <dbReference type="SAM" id="SignalP"/>
    </source>
</evidence>
<feature type="domain" description="CusB-like beta-barrel" evidence="3">
    <location>
        <begin position="213"/>
        <end position="286"/>
    </location>
</feature>
<dbReference type="EMBL" id="JAAQTL010000001">
    <property type="protein sequence ID" value="NID16342.1"/>
    <property type="molecule type" value="Genomic_DNA"/>
</dbReference>
<accession>A0A7X5QVS6</accession>
<evidence type="ECO:0000313" key="5">
    <source>
        <dbReference type="EMBL" id="NID16342.1"/>
    </source>
</evidence>
<organism evidence="5 6">
    <name type="scientific">Luteibacter yeojuensis</name>
    <dbReference type="NCBI Taxonomy" id="345309"/>
    <lineage>
        <taxon>Bacteria</taxon>
        <taxon>Pseudomonadati</taxon>
        <taxon>Pseudomonadota</taxon>
        <taxon>Gammaproteobacteria</taxon>
        <taxon>Lysobacterales</taxon>
        <taxon>Rhodanobacteraceae</taxon>
        <taxon>Luteibacter</taxon>
    </lineage>
</organism>
<name>A0A7X5QVS6_9GAMM</name>
<dbReference type="PANTHER" id="PTHR30469:SF18">
    <property type="entry name" value="RESISTANCE-NODULATION-CELL DIVISION (RND) EFFLUX MEMBRANE FUSION PROTEIN-RELATED"/>
    <property type="match status" value="1"/>
</dbReference>
<comment type="similarity">
    <text evidence="1">Belongs to the membrane fusion protein (MFP) (TC 8.A.1) family.</text>
</comment>
<dbReference type="PANTHER" id="PTHR30469">
    <property type="entry name" value="MULTIDRUG RESISTANCE PROTEIN MDTA"/>
    <property type="match status" value="1"/>
</dbReference>